<dbReference type="SFLD" id="SFLDS00003">
    <property type="entry name" value="Haloacid_Dehalogenase"/>
    <property type="match status" value="1"/>
</dbReference>
<dbReference type="SUPFAM" id="SSF56784">
    <property type="entry name" value="HAD-like"/>
    <property type="match status" value="1"/>
</dbReference>
<dbReference type="RefSeq" id="WP_179982328.1">
    <property type="nucleotide sequence ID" value="NZ_LR812090.1"/>
</dbReference>
<dbReference type="GO" id="GO:0046872">
    <property type="term" value="F:metal ion binding"/>
    <property type="evidence" value="ECO:0007669"/>
    <property type="project" value="UniProtKB-KW"/>
</dbReference>
<proteinExistence type="inferred from homology"/>
<dbReference type="CDD" id="cd07505">
    <property type="entry name" value="HAD_BPGM-like"/>
    <property type="match status" value="1"/>
</dbReference>
<dbReference type="Pfam" id="PF13419">
    <property type="entry name" value="HAD_2"/>
    <property type="match status" value="1"/>
</dbReference>
<dbReference type="InterPro" id="IPR051600">
    <property type="entry name" value="Beta-PGM-like"/>
</dbReference>
<dbReference type="PRINTS" id="PR00413">
    <property type="entry name" value="HADHALOGNASE"/>
</dbReference>
<keyword evidence="3" id="KW-0479">Metal-binding</keyword>
<gene>
    <name evidence="5" type="ORF">ALFOR1_20095</name>
</gene>
<dbReference type="InterPro" id="IPR036412">
    <property type="entry name" value="HAD-like_sf"/>
</dbReference>
<dbReference type="InterPro" id="IPR023214">
    <property type="entry name" value="HAD_sf"/>
</dbReference>
<dbReference type="InterPro" id="IPR023198">
    <property type="entry name" value="PGP-like_dom2"/>
</dbReference>
<dbReference type="Proteomes" id="UP000509458">
    <property type="component" value="Chromosome"/>
</dbReference>
<protein>
    <submittedName>
        <fullName evidence="5">Putative enzymatic protein</fullName>
    </submittedName>
</protein>
<dbReference type="GO" id="GO:0003824">
    <property type="term" value="F:catalytic activity"/>
    <property type="evidence" value="ECO:0007669"/>
    <property type="project" value="UniProtKB-ARBA"/>
</dbReference>
<dbReference type="InterPro" id="IPR006439">
    <property type="entry name" value="HAD-SF_hydro_IA"/>
</dbReference>
<name>A0A6T9XWB4_ALTMA</name>
<sequence>MALHSVSSSKRQLAVSDNTTTLLFDHDGTLIDSETVHFDLWKDILLKYDVELSKDFYCEVMAGIPVKQNAVDLVEHFNIDIEPHLLAQQKHKSVSDYLDKQAFPLMPFARETITQCADMGFIIGIVTGGSKKAVEKTLSQYELSDYISCVVAVEDVENSKPAPDCYALAMDKLGKSPSECVAIEDTQTGMTAALEAKLACIVIPTDLSQHHDLSRATVRYDSLKAWSDSELKTR</sequence>
<dbReference type="SFLD" id="SFLDG01129">
    <property type="entry name" value="C1.5:_HAD__Beta-PGM__Phosphata"/>
    <property type="match status" value="1"/>
</dbReference>
<keyword evidence="4" id="KW-0460">Magnesium</keyword>
<dbReference type="EMBL" id="LR812090">
    <property type="protein sequence ID" value="CAB9492662.1"/>
    <property type="molecule type" value="Genomic_DNA"/>
</dbReference>
<evidence type="ECO:0000256" key="3">
    <source>
        <dbReference type="ARBA" id="ARBA00022723"/>
    </source>
</evidence>
<dbReference type="AlphaFoldDB" id="A0A6T9XWB4"/>
<comment type="cofactor">
    <cofactor evidence="1">
        <name>Mg(2+)</name>
        <dbReference type="ChEBI" id="CHEBI:18420"/>
    </cofactor>
</comment>
<organism evidence="5 6">
    <name type="scientific">Alteromonas macleodii</name>
    <name type="common">Pseudoalteromonas macleodii</name>
    <dbReference type="NCBI Taxonomy" id="28108"/>
    <lineage>
        <taxon>Bacteria</taxon>
        <taxon>Pseudomonadati</taxon>
        <taxon>Pseudomonadota</taxon>
        <taxon>Gammaproteobacteria</taxon>
        <taxon>Alteromonadales</taxon>
        <taxon>Alteromonadaceae</taxon>
        <taxon>Alteromonas/Salinimonas group</taxon>
        <taxon>Alteromonas</taxon>
    </lineage>
</organism>
<dbReference type="PANTHER" id="PTHR46193:SF21">
    <property type="entry name" value="SLL1138 PROTEIN"/>
    <property type="match status" value="1"/>
</dbReference>
<dbReference type="NCBIfam" id="TIGR01509">
    <property type="entry name" value="HAD-SF-IA-v3"/>
    <property type="match status" value="1"/>
</dbReference>
<dbReference type="Gene3D" id="3.40.50.1000">
    <property type="entry name" value="HAD superfamily/HAD-like"/>
    <property type="match status" value="1"/>
</dbReference>
<evidence type="ECO:0000256" key="2">
    <source>
        <dbReference type="ARBA" id="ARBA00006171"/>
    </source>
</evidence>
<evidence type="ECO:0000256" key="1">
    <source>
        <dbReference type="ARBA" id="ARBA00001946"/>
    </source>
</evidence>
<evidence type="ECO:0000313" key="6">
    <source>
        <dbReference type="Proteomes" id="UP000509458"/>
    </source>
</evidence>
<dbReference type="InterPro" id="IPR041492">
    <property type="entry name" value="HAD_2"/>
</dbReference>
<accession>A0A6T9XWB4</accession>
<dbReference type="PANTHER" id="PTHR46193">
    <property type="entry name" value="6-PHOSPHOGLUCONATE PHOSPHATASE"/>
    <property type="match status" value="1"/>
</dbReference>
<evidence type="ECO:0000256" key="4">
    <source>
        <dbReference type="ARBA" id="ARBA00022842"/>
    </source>
</evidence>
<dbReference type="Gene3D" id="1.10.150.240">
    <property type="entry name" value="Putative phosphatase, domain 2"/>
    <property type="match status" value="1"/>
</dbReference>
<comment type="similarity">
    <text evidence="2">Belongs to the HAD-like hydrolase superfamily. CbbY/CbbZ/Gph/YieH family.</text>
</comment>
<evidence type="ECO:0000313" key="5">
    <source>
        <dbReference type="EMBL" id="CAB9492662.1"/>
    </source>
</evidence>
<reference evidence="5 6" key="1">
    <citation type="submission" date="2020-06" db="EMBL/GenBank/DDBJ databases">
        <authorList>
            <person name="Duchaud E."/>
        </authorList>
    </citation>
    <scope>NUCLEOTIDE SEQUENCE [LARGE SCALE GENOMIC DNA]</scope>
    <source>
        <strain evidence="5">Alteromonas fortis</strain>
    </source>
</reference>